<dbReference type="AntiFam" id="ANF00011">
    <property type="entry name" value="tRNA translation"/>
</dbReference>
<accession>A0A2N9AYC6</accession>
<dbReference type="EMBL" id="LT962688">
    <property type="protein sequence ID" value="SOR32324.1"/>
    <property type="molecule type" value="Genomic_DNA"/>
</dbReference>
<reference evidence="2" key="1">
    <citation type="submission" date="2017-10" db="EMBL/GenBank/DDBJ databases">
        <authorList>
            <person name="Regsiter A."/>
            <person name="William W."/>
        </authorList>
    </citation>
    <scope>NUCLEOTIDE SEQUENCE [LARGE SCALE GENOMIC DNA]</scope>
</reference>
<proteinExistence type="predicted"/>
<dbReference type="AlphaFoldDB" id="A0A2N9AYC6"/>
<name>A0A2N9AYC6_METEX</name>
<sequence length="83" mass="8782">MSASGLRGQCSVNIKKPAGMVAGGLRVVCGDVGMCVRWLRGLDLNQRPSGYEPDELPGCSTPRQTRGRRTVCASVVSVLCEGM</sequence>
<evidence type="ECO:0000313" key="2">
    <source>
        <dbReference type="Proteomes" id="UP000233769"/>
    </source>
</evidence>
<organism evidence="1 2">
    <name type="scientific">Methylorubrum extorquens</name>
    <name type="common">Methylobacterium dichloromethanicum</name>
    <name type="synonym">Methylobacterium extorquens</name>
    <dbReference type="NCBI Taxonomy" id="408"/>
    <lineage>
        <taxon>Bacteria</taxon>
        <taxon>Pseudomonadati</taxon>
        <taxon>Pseudomonadota</taxon>
        <taxon>Alphaproteobacteria</taxon>
        <taxon>Hyphomicrobiales</taxon>
        <taxon>Methylobacteriaceae</taxon>
        <taxon>Methylorubrum</taxon>
    </lineage>
</organism>
<gene>
    <name evidence="1" type="ORF">TK0001_5765</name>
</gene>
<evidence type="ECO:0000313" key="1">
    <source>
        <dbReference type="EMBL" id="SOR32324.1"/>
    </source>
</evidence>
<protein>
    <submittedName>
        <fullName evidence="1">Uncharacterized protein</fullName>
    </submittedName>
</protein>
<dbReference type="Proteomes" id="UP000233769">
    <property type="component" value="Chromosome tk0001"/>
</dbReference>